<dbReference type="RefSeq" id="WP_190825856.1">
    <property type="nucleotide sequence ID" value="NZ_CAWPPI010000025.1"/>
</dbReference>
<proteinExistence type="predicted"/>
<protein>
    <submittedName>
        <fullName evidence="1">Uncharacterized protein</fullName>
    </submittedName>
</protein>
<evidence type="ECO:0000313" key="2">
    <source>
        <dbReference type="Proteomes" id="UP000629098"/>
    </source>
</evidence>
<reference evidence="1" key="1">
    <citation type="submission" date="2020-09" db="EMBL/GenBank/DDBJ databases">
        <title>Iningainema tapete sp. nov. (Scytonemataceae, Cyanobacteria) from greenhouses in central Florida (USA) produces two types of nodularin with biosynthetic potential for microcystin-LR and anabaenopeptins.</title>
        <authorList>
            <person name="Berthold D.E."/>
            <person name="Lefler F.W."/>
            <person name="Huang I.-S."/>
            <person name="Abdulla H."/>
            <person name="Zimba P.V."/>
            <person name="Laughinghouse H.D. IV."/>
        </authorList>
    </citation>
    <scope>NUCLEOTIDE SEQUENCE</scope>
    <source>
        <strain evidence="1">BLCCT55</strain>
    </source>
</reference>
<accession>A0A8J6XQG9</accession>
<keyword evidence="2" id="KW-1185">Reference proteome</keyword>
<gene>
    <name evidence="1" type="ORF">ICL16_05420</name>
</gene>
<organism evidence="1 2">
    <name type="scientific">Iningainema tapete BLCC-T55</name>
    <dbReference type="NCBI Taxonomy" id="2748662"/>
    <lineage>
        <taxon>Bacteria</taxon>
        <taxon>Bacillati</taxon>
        <taxon>Cyanobacteriota</taxon>
        <taxon>Cyanophyceae</taxon>
        <taxon>Nostocales</taxon>
        <taxon>Scytonemataceae</taxon>
        <taxon>Iningainema tapete</taxon>
    </lineage>
</organism>
<comment type="caution">
    <text evidence="1">The sequence shown here is derived from an EMBL/GenBank/DDBJ whole genome shotgun (WGS) entry which is preliminary data.</text>
</comment>
<dbReference type="Proteomes" id="UP000629098">
    <property type="component" value="Unassembled WGS sequence"/>
</dbReference>
<dbReference type="EMBL" id="JACXAE010000025">
    <property type="protein sequence ID" value="MBD2771568.1"/>
    <property type="molecule type" value="Genomic_DNA"/>
</dbReference>
<dbReference type="AlphaFoldDB" id="A0A8J6XQG9"/>
<evidence type="ECO:0000313" key="1">
    <source>
        <dbReference type="EMBL" id="MBD2771568.1"/>
    </source>
</evidence>
<name>A0A8J6XQG9_9CYAN</name>
<sequence length="73" mass="8622">MTFKKQHKTFLSTNQYLELKNQEQILQLELNKQQHLIGRDPITADLVIPEDWQVVGRCQAVLPKEGQDYRILM</sequence>